<accession>A0A7J6N9Q0</accession>
<evidence type="ECO:0000259" key="16">
    <source>
        <dbReference type="PROSITE" id="PS50966"/>
    </source>
</evidence>
<evidence type="ECO:0000256" key="5">
    <source>
        <dbReference type="ARBA" id="ARBA00022485"/>
    </source>
</evidence>
<dbReference type="GO" id="GO:0016730">
    <property type="term" value="F:oxidoreductase activity, acting on iron-sulfur proteins as donors"/>
    <property type="evidence" value="ECO:0007669"/>
    <property type="project" value="InterPro"/>
</dbReference>
<feature type="region of interest" description="Disordered" evidence="15">
    <location>
        <begin position="162"/>
        <end position="367"/>
    </location>
</feature>
<comment type="subunit">
    <text evidence="11">Heterodimer of subunit A (variable subunit) and subunit B (catalytic subunit). Heterodimeric FTR forms a complex with ferredoxin and thioredoxin.</text>
</comment>
<evidence type="ECO:0000256" key="3">
    <source>
        <dbReference type="ARBA" id="ARBA00007941"/>
    </source>
</evidence>
<protein>
    <recommendedName>
        <fullName evidence="4">ferredoxin:thioredoxin reductase</fullName>
        <ecNumber evidence="4">1.8.7.2</ecNumber>
    </recommendedName>
    <alternativeName>
        <fullName evidence="12">Ferredoxin-thioredoxin reductase subunit B</fullName>
    </alternativeName>
</protein>
<comment type="similarity">
    <text evidence="3">Belongs to the ferredoxin thioredoxin reductase beta subunit family.</text>
</comment>
<dbReference type="EMBL" id="JABANP010000596">
    <property type="protein sequence ID" value="KAF4680555.1"/>
    <property type="molecule type" value="Genomic_DNA"/>
</dbReference>
<dbReference type="PANTHER" id="PTHR35113">
    <property type="entry name" value="FERREDOXIN-THIOREDOXIN REDUCTASE CATALYTIC CHAIN, CHLOROPLASTIC"/>
    <property type="match status" value="1"/>
</dbReference>
<comment type="cofactor">
    <cofactor evidence="1">
        <name>[4Fe-4S] cluster</name>
        <dbReference type="ChEBI" id="CHEBI:49883"/>
    </cofactor>
</comment>
<dbReference type="InterPro" id="IPR004209">
    <property type="entry name" value="FTR_bsu"/>
</dbReference>
<evidence type="ECO:0000256" key="4">
    <source>
        <dbReference type="ARBA" id="ARBA00012358"/>
    </source>
</evidence>
<keyword evidence="14" id="KW-0862">Zinc</keyword>
<sequence length="500" mass="53759">MCRVAPGITYHVYKPLPHMQNKADGRLVMAARFEDLCREVGIGNEDLKVFAVSSSKRNSQVLSAEEALGRVAIAVGLPCKIGSLDEFRDKILQIHLVIFCCGDTLHFKPGTLLCSCHTFAMLFTCSHVALVSTVLALQAMGGAAGLAKQDLCLPCVNWKGRPRKSGGPLKRADTDARAEKELKATQEQQAGRQERMPLPGTGLEDRGSGREAVERPLTSVSKSGLDDRGSGREAVERPLTSVSKSGEASVGSCARGEEREERIPLPGTGLDDRGSGREAVERPLTSVSKSGEASVGSCARGEEREERIPLPGTGLDDRGSGREAVERPLTSVSKSGEASVGSCAREEERGERIPLSGTGKAHPAASLSPHSWPAAPAYHYASTALKGCGLAASAALALRALIRRRSTAAPAGPGAMQRREDEARRVMAKFAEKYARRTGTKFCRDRRVTARVIKGLAQHKVELGAPLCPCRDYDDKKAEVKRAYWNCPCVPMRFVLPQPL</sequence>
<dbReference type="InterPro" id="IPR007527">
    <property type="entry name" value="Znf_SWIM"/>
</dbReference>
<evidence type="ECO:0000256" key="8">
    <source>
        <dbReference type="ARBA" id="ARBA00023004"/>
    </source>
</evidence>
<evidence type="ECO:0000256" key="6">
    <source>
        <dbReference type="ARBA" id="ARBA00022723"/>
    </source>
</evidence>
<evidence type="ECO:0000256" key="7">
    <source>
        <dbReference type="ARBA" id="ARBA00023002"/>
    </source>
</evidence>
<keyword evidence="10" id="KW-1015">Disulfide bond</keyword>
<evidence type="ECO:0000313" key="18">
    <source>
        <dbReference type="Proteomes" id="UP000541610"/>
    </source>
</evidence>
<evidence type="ECO:0000313" key="17">
    <source>
        <dbReference type="EMBL" id="KAF4680555.1"/>
    </source>
</evidence>
<evidence type="ECO:0000256" key="14">
    <source>
        <dbReference type="PROSITE-ProRule" id="PRU00325"/>
    </source>
</evidence>
<evidence type="ECO:0000256" key="11">
    <source>
        <dbReference type="ARBA" id="ARBA00026011"/>
    </source>
</evidence>
<dbReference type="Proteomes" id="UP000541610">
    <property type="component" value="Unassembled WGS sequence"/>
</dbReference>
<feature type="compositionally biased region" description="Basic and acidic residues" evidence="15">
    <location>
        <begin position="315"/>
        <end position="326"/>
    </location>
</feature>
<organism evidence="17 18">
    <name type="scientific">Perkinsus olseni</name>
    <name type="common">Perkinsus atlanticus</name>
    <dbReference type="NCBI Taxonomy" id="32597"/>
    <lineage>
        <taxon>Eukaryota</taxon>
        <taxon>Sar</taxon>
        <taxon>Alveolata</taxon>
        <taxon>Perkinsozoa</taxon>
        <taxon>Perkinsea</taxon>
        <taxon>Perkinsida</taxon>
        <taxon>Perkinsidae</taxon>
        <taxon>Perkinsus</taxon>
    </lineage>
</organism>
<gene>
    <name evidence="17" type="ORF">FOZ60_013267</name>
</gene>
<feature type="compositionally biased region" description="Basic and acidic residues" evidence="15">
    <location>
        <begin position="170"/>
        <end position="184"/>
    </location>
</feature>
<dbReference type="AlphaFoldDB" id="A0A7J6N9Q0"/>
<dbReference type="Gene3D" id="3.90.460.10">
    <property type="entry name" value="Ferredoxin thioredoxin reductase catalytic beta subunit"/>
    <property type="match status" value="1"/>
</dbReference>
<dbReference type="EC" id="1.8.7.2" evidence="4"/>
<evidence type="ECO:0000256" key="2">
    <source>
        <dbReference type="ARBA" id="ARBA00003945"/>
    </source>
</evidence>
<feature type="domain" description="SWIM-type" evidence="16">
    <location>
        <begin position="103"/>
        <end position="136"/>
    </location>
</feature>
<keyword evidence="5" id="KW-0004">4Fe-4S</keyword>
<comment type="function">
    <text evidence="2">Catalytic subunit of the ferredoxin-thioredoxin reductase (FTR), which catalyzes the two-electron reduction of thioredoxins by the electrons provided by reduced ferredoxin.</text>
</comment>
<evidence type="ECO:0000256" key="1">
    <source>
        <dbReference type="ARBA" id="ARBA00001966"/>
    </source>
</evidence>
<dbReference type="Pfam" id="PF02943">
    <property type="entry name" value="FeThRed_B"/>
    <property type="match status" value="1"/>
</dbReference>
<feature type="compositionally biased region" description="Basic and acidic residues" evidence="15">
    <location>
        <begin position="270"/>
        <end position="281"/>
    </location>
</feature>
<dbReference type="OrthoDB" id="1641at2759"/>
<comment type="catalytic activity">
    <reaction evidence="13">
        <text>[thioredoxin]-disulfide + 2 reduced [2Fe-2S]-[ferredoxin] + 2 H(+) = [thioredoxin]-dithiol + 2 oxidized [2Fe-2S]-[ferredoxin]</text>
        <dbReference type="Rhea" id="RHEA:42336"/>
        <dbReference type="Rhea" id="RHEA-COMP:10000"/>
        <dbReference type="Rhea" id="RHEA-COMP:10001"/>
        <dbReference type="Rhea" id="RHEA-COMP:10698"/>
        <dbReference type="Rhea" id="RHEA-COMP:10700"/>
        <dbReference type="ChEBI" id="CHEBI:15378"/>
        <dbReference type="ChEBI" id="CHEBI:29950"/>
        <dbReference type="ChEBI" id="CHEBI:33737"/>
        <dbReference type="ChEBI" id="CHEBI:33738"/>
        <dbReference type="ChEBI" id="CHEBI:50058"/>
        <dbReference type="EC" id="1.8.7.2"/>
    </reaction>
</comment>
<dbReference type="PROSITE" id="PS50966">
    <property type="entry name" value="ZF_SWIM"/>
    <property type="match status" value="1"/>
</dbReference>
<dbReference type="SUPFAM" id="SSF57662">
    <property type="entry name" value="Ferredoxin thioredoxin reductase (FTR), catalytic beta chain"/>
    <property type="match status" value="1"/>
</dbReference>
<evidence type="ECO:0000256" key="10">
    <source>
        <dbReference type="ARBA" id="ARBA00023157"/>
    </source>
</evidence>
<dbReference type="InterPro" id="IPR036644">
    <property type="entry name" value="FTR_bsu_sf"/>
</dbReference>
<proteinExistence type="inferred from homology"/>
<dbReference type="GO" id="GO:0051539">
    <property type="term" value="F:4 iron, 4 sulfur cluster binding"/>
    <property type="evidence" value="ECO:0007669"/>
    <property type="project" value="UniProtKB-KW"/>
</dbReference>
<evidence type="ECO:0000256" key="13">
    <source>
        <dbReference type="ARBA" id="ARBA00048150"/>
    </source>
</evidence>
<name>A0A7J6N9Q0_PEROL</name>
<comment type="caution">
    <text evidence="17">The sequence shown here is derived from an EMBL/GenBank/DDBJ whole genome shotgun (WGS) entry which is preliminary data.</text>
</comment>
<evidence type="ECO:0000256" key="15">
    <source>
        <dbReference type="SAM" id="MobiDB-lite"/>
    </source>
</evidence>
<feature type="compositionally biased region" description="Basic and acidic residues" evidence="15">
    <location>
        <begin position="203"/>
        <end position="214"/>
    </location>
</feature>
<evidence type="ECO:0000256" key="12">
    <source>
        <dbReference type="ARBA" id="ARBA00030295"/>
    </source>
</evidence>
<keyword evidence="8" id="KW-0408">Iron</keyword>
<evidence type="ECO:0000256" key="9">
    <source>
        <dbReference type="ARBA" id="ARBA00023014"/>
    </source>
</evidence>
<feature type="compositionally biased region" description="Basic and acidic residues" evidence="15">
    <location>
        <begin position="224"/>
        <end position="236"/>
    </location>
</feature>
<keyword evidence="7" id="KW-0560">Oxidoreductase</keyword>
<keyword evidence="9" id="KW-0411">Iron-sulfur</keyword>
<dbReference type="GO" id="GO:0008270">
    <property type="term" value="F:zinc ion binding"/>
    <property type="evidence" value="ECO:0007669"/>
    <property type="project" value="UniProtKB-KW"/>
</dbReference>
<dbReference type="PANTHER" id="PTHR35113:SF1">
    <property type="entry name" value="FERREDOXIN-THIOREDOXIN REDUCTASE CATALYTIC CHAIN, CHLOROPLASTIC"/>
    <property type="match status" value="1"/>
</dbReference>
<reference evidence="17 18" key="1">
    <citation type="submission" date="2020-04" db="EMBL/GenBank/DDBJ databases">
        <title>Perkinsus olseni comparative genomics.</title>
        <authorList>
            <person name="Bogema D.R."/>
        </authorList>
    </citation>
    <scope>NUCLEOTIDE SEQUENCE [LARGE SCALE GENOMIC DNA]</scope>
    <source>
        <strain evidence="17">00978-12</strain>
    </source>
</reference>
<keyword evidence="14" id="KW-0863">Zinc-finger</keyword>
<keyword evidence="6" id="KW-0479">Metal-binding</keyword>